<feature type="compositionally biased region" description="Polar residues" evidence="1">
    <location>
        <begin position="190"/>
        <end position="214"/>
    </location>
</feature>
<dbReference type="AlphaFoldDB" id="A0A161XR41"/>
<dbReference type="EMBL" id="LNRQ01000005">
    <property type="protein sequence ID" value="KZM94076.1"/>
    <property type="molecule type" value="Genomic_DNA"/>
</dbReference>
<feature type="region of interest" description="Disordered" evidence="1">
    <location>
        <begin position="125"/>
        <end position="151"/>
    </location>
</feature>
<evidence type="ECO:0000313" key="2">
    <source>
        <dbReference type="EMBL" id="KZM94076.1"/>
    </source>
</evidence>
<proteinExistence type="predicted"/>
<feature type="compositionally biased region" description="Polar residues" evidence="1">
    <location>
        <begin position="136"/>
        <end position="151"/>
    </location>
</feature>
<accession>A0A161XR41</accession>
<evidence type="ECO:0000256" key="1">
    <source>
        <dbReference type="SAM" id="MobiDB-lite"/>
    </source>
</evidence>
<organism evidence="2">
    <name type="scientific">Daucus carota subsp. sativus</name>
    <name type="common">Carrot</name>
    <dbReference type="NCBI Taxonomy" id="79200"/>
    <lineage>
        <taxon>Eukaryota</taxon>
        <taxon>Viridiplantae</taxon>
        <taxon>Streptophyta</taxon>
        <taxon>Embryophyta</taxon>
        <taxon>Tracheophyta</taxon>
        <taxon>Spermatophyta</taxon>
        <taxon>Magnoliopsida</taxon>
        <taxon>eudicotyledons</taxon>
        <taxon>Gunneridae</taxon>
        <taxon>Pentapetalae</taxon>
        <taxon>asterids</taxon>
        <taxon>campanulids</taxon>
        <taxon>Apiales</taxon>
        <taxon>Apiaceae</taxon>
        <taxon>Apioideae</taxon>
        <taxon>Scandiceae</taxon>
        <taxon>Daucinae</taxon>
        <taxon>Daucus</taxon>
        <taxon>Daucus sect. Daucus</taxon>
    </lineage>
</organism>
<feature type="region of interest" description="Disordered" evidence="1">
    <location>
        <begin position="171"/>
        <end position="214"/>
    </location>
</feature>
<feature type="compositionally biased region" description="Polar residues" evidence="1">
    <location>
        <begin position="65"/>
        <end position="79"/>
    </location>
</feature>
<feature type="compositionally biased region" description="Polar residues" evidence="1">
    <location>
        <begin position="1"/>
        <end position="11"/>
    </location>
</feature>
<protein>
    <submittedName>
        <fullName evidence="2">Uncharacterized protein</fullName>
    </submittedName>
</protein>
<sequence>MNSGQASQHQTRVGDGRKRPLSPSSSTSGVVLRRRGEESGLDAFLSARCINTQGQEGYVGISRHQNATSTSAAQQTPENCHTPYDARKYNNSNSNLTFENIMSDGQHSVNQHANSVYGEYISSNPPIGKGYERQKNSSVEQSTAHSGLLTNKNSTKFQKFSASKHSRIPSFVQLNTPGTGRRVPLKEIDLNQTSSFQVQGASSSATHATSEVSD</sequence>
<reference evidence="2" key="1">
    <citation type="journal article" date="2016" name="Nat. Genet.">
        <title>A high-quality carrot genome assembly provides new insights into carotenoid accumulation and asterid genome evolution.</title>
        <authorList>
            <person name="Iorizzo M."/>
            <person name="Ellison S."/>
            <person name="Senalik D."/>
            <person name="Zeng P."/>
            <person name="Satapoomin P."/>
            <person name="Huang J."/>
            <person name="Bowman M."/>
            <person name="Iovene M."/>
            <person name="Sanseverino W."/>
            <person name="Cavagnaro P."/>
            <person name="Yildiz M."/>
            <person name="Macko-Podgorni A."/>
            <person name="Moranska E."/>
            <person name="Grzebelus E."/>
            <person name="Grzebelus D."/>
            <person name="Ashrafi H."/>
            <person name="Zheng Z."/>
            <person name="Cheng S."/>
            <person name="Spooner D."/>
            <person name="Van Deynze A."/>
            <person name="Simon P."/>
        </authorList>
    </citation>
    <scope>NUCLEOTIDE SEQUENCE [LARGE SCALE GENOMIC DNA]</scope>
    <source>
        <tissue evidence="2">Leaf</tissue>
    </source>
</reference>
<name>A0A161XR41_DAUCS</name>
<comment type="caution">
    <text evidence="2">The sequence shown here is derived from an EMBL/GenBank/DDBJ whole genome shotgun (WGS) entry which is preliminary data.</text>
</comment>
<feature type="region of interest" description="Disordered" evidence="1">
    <location>
        <begin position="1"/>
        <end position="35"/>
    </location>
</feature>
<gene>
    <name evidence="2" type="ORF">DCAR_017321</name>
</gene>
<dbReference type="Gramene" id="KZM94076">
    <property type="protein sequence ID" value="KZM94076"/>
    <property type="gene ID" value="DCAR_017321"/>
</dbReference>
<feature type="region of interest" description="Disordered" evidence="1">
    <location>
        <begin position="65"/>
        <end position="84"/>
    </location>
</feature>